<evidence type="ECO:0000313" key="3">
    <source>
        <dbReference type="EMBL" id="KAF0035878.1"/>
    </source>
</evidence>
<comment type="caution">
    <text evidence="3">The sequence shown here is derived from an EMBL/GenBank/DDBJ whole genome shotgun (WGS) entry which is preliminary data.</text>
</comment>
<keyword evidence="2" id="KW-0472">Membrane</keyword>
<name>A0A6A4SUS4_SCOMX</name>
<accession>A0A6A4SUS4</accession>
<protein>
    <submittedName>
        <fullName evidence="3">Uncharacterized protein</fullName>
    </submittedName>
</protein>
<evidence type="ECO:0000256" key="2">
    <source>
        <dbReference type="SAM" id="Phobius"/>
    </source>
</evidence>
<feature type="region of interest" description="Disordered" evidence="1">
    <location>
        <begin position="219"/>
        <end position="261"/>
    </location>
</feature>
<sequence>MRETNTAITASNPSGAGAGRIGAGLWVLVNIIGRCALISLTLIFVIYEVQILAFSVPRELFASCVDGLSVLQACHREFYYQLLQLLECKRMKLAAVCVVARDDVLFYQPEDFQQHAAEVSCTNNQPPSWLLLLLLWTLLQGRTFATERGDAVSIALCLNRLISPCAFVCYRSKKRMLVFRKCDEHRRNHHPVWTSQVLRERLTLVSSVRVTDIPGRLTRPKIMSQLPDGPANSQHQTASSRQKCNPAPSQLSLSGFSSTRPLRRTRESENVFLIVYGRTSHPP</sequence>
<evidence type="ECO:0000313" key="4">
    <source>
        <dbReference type="Proteomes" id="UP000438429"/>
    </source>
</evidence>
<proteinExistence type="predicted"/>
<feature type="transmembrane region" description="Helical" evidence="2">
    <location>
        <begin position="23"/>
        <end position="47"/>
    </location>
</feature>
<keyword evidence="2" id="KW-0812">Transmembrane</keyword>
<gene>
    <name evidence="3" type="ORF">F2P81_011190</name>
</gene>
<keyword evidence="2" id="KW-1133">Transmembrane helix</keyword>
<dbReference type="AlphaFoldDB" id="A0A6A4SUS4"/>
<evidence type="ECO:0000256" key="1">
    <source>
        <dbReference type="SAM" id="MobiDB-lite"/>
    </source>
</evidence>
<feature type="compositionally biased region" description="Polar residues" evidence="1">
    <location>
        <begin position="231"/>
        <end position="260"/>
    </location>
</feature>
<dbReference type="Proteomes" id="UP000438429">
    <property type="component" value="Unassembled WGS sequence"/>
</dbReference>
<reference evidence="3 4" key="1">
    <citation type="submission" date="2019-06" db="EMBL/GenBank/DDBJ databases">
        <title>Draft genomes of female and male turbot (Scophthalmus maximus).</title>
        <authorList>
            <person name="Xu H."/>
            <person name="Xu X.-W."/>
            <person name="Shao C."/>
            <person name="Chen S."/>
        </authorList>
    </citation>
    <scope>NUCLEOTIDE SEQUENCE [LARGE SCALE GENOMIC DNA]</scope>
    <source>
        <strain evidence="3">Ysfricsl-2016a</strain>
        <tissue evidence="3">Blood</tissue>
    </source>
</reference>
<organism evidence="3 4">
    <name type="scientific">Scophthalmus maximus</name>
    <name type="common">Turbot</name>
    <name type="synonym">Psetta maxima</name>
    <dbReference type="NCBI Taxonomy" id="52904"/>
    <lineage>
        <taxon>Eukaryota</taxon>
        <taxon>Metazoa</taxon>
        <taxon>Chordata</taxon>
        <taxon>Craniata</taxon>
        <taxon>Vertebrata</taxon>
        <taxon>Euteleostomi</taxon>
        <taxon>Actinopterygii</taxon>
        <taxon>Neopterygii</taxon>
        <taxon>Teleostei</taxon>
        <taxon>Neoteleostei</taxon>
        <taxon>Acanthomorphata</taxon>
        <taxon>Carangaria</taxon>
        <taxon>Pleuronectiformes</taxon>
        <taxon>Pleuronectoidei</taxon>
        <taxon>Scophthalmidae</taxon>
        <taxon>Scophthalmus</taxon>
    </lineage>
</organism>
<dbReference type="EMBL" id="VEVO01000010">
    <property type="protein sequence ID" value="KAF0035878.1"/>
    <property type="molecule type" value="Genomic_DNA"/>
</dbReference>